<gene>
    <name evidence="1" type="ORF">AVEN_131694_1</name>
</gene>
<feature type="non-terminal residue" evidence="1">
    <location>
        <position position="1"/>
    </location>
</feature>
<organism evidence="1 2">
    <name type="scientific">Araneus ventricosus</name>
    <name type="common">Orbweaver spider</name>
    <name type="synonym">Epeira ventricosa</name>
    <dbReference type="NCBI Taxonomy" id="182803"/>
    <lineage>
        <taxon>Eukaryota</taxon>
        <taxon>Metazoa</taxon>
        <taxon>Ecdysozoa</taxon>
        <taxon>Arthropoda</taxon>
        <taxon>Chelicerata</taxon>
        <taxon>Arachnida</taxon>
        <taxon>Araneae</taxon>
        <taxon>Araneomorphae</taxon>
        <taxon>Entelegynae</taxon>
        <taxon>Araneoidea</taxon>
        <taxon>Araneidae</taxon>
        <taxon>Araneus</taxon>
    </lineage>
</organism>
<evidence type="ECO:0000313" key="2">
    <source>
        <dbReference type="Proteomes" id="UP000499080"/>
    </source>
</evidence>
<evidence type="ECO:0000313" key="1">
    <source>
        <dbReference type="EMBL" id="GBN04981.1"/>
    </source>
</evidence>
<comment type="caution">
    <text evidence="1">The sequence shown here is derived from an EMBL/GenBank/DDBJ whole genome shotgun (WGS) entry which is preliminary data.</text>
</comment>
<reference evidence="1 2" key="1">
    <citation type="journal article" date="2019" name="Sci. Rep.">
        <title>Orb-weaving spider Araneus ventricosus genome elucidates the spidroin gene catalogue.</title>
        <authorList>
            <person name="Kono N."/>
            <person name="Nakamura H."/>
            <person name="Ohtoshi R."/>
            <person name="Moran D.A.P."/>
            <person name="Shinohara A."/>
            <person name="Yoshida Y."/>
            <person name="Fujiwara M."/>
            <person name="Mori M."/>
            <person name="Tomita M."/>
            <person name="Arakawa K."/>
        </authorList>
    </citation>
    <scope>NUCLEOTIDE SEQUENCE [LARGE SCALE GENOMIC DNA]</scope>
</reference>
<dbReference type="Proteomes" id="UP000499080">
    <property type="component" value="Unassembled WGS sequence"/>
</dbReference>
<dbReference type="EMBL" id="BGPR01115757">
    <property type="protein sequence ID" value="GBN04981.1"/>
    <property type="molecule type" value="Genomic_DNA"/>
</dbReference>
<dbReference type="AlphaFoldDB" id="A0A4Y2KRI3"/>
<keyword evidence="2" id="KW-1185">Reference proteome</keyword>
<name>A0A4Y2KRI3_ARAVE</name>
<accession>A0A4Y2KRI3</accession>
<protein>
    <submittedName>
        <fullName evidence="1">Uncharacterized protein</fullName>
    </submittedName>
</protein>
<proteinExistence type="predicted"/>
<sequence>ERSPPVLENRIGGRILCAYGRSWILLFPQAFAPSTHLQAHTQDAPRMDLPHGHFCYVLPSRGASGLQPDVCAARPLTARKSHIHQLVVVQPDSVQHSQFTLWFPFPIFALA</sequence>